<accession>A0A212QXB1</accession>
<organism evidence="1 2">
    <name type="scientific">Rhodoblastus acidophilus</name>
    <name type="common">Rhodopseudomonas acidophila</name>
    <dbReference type="NCBI Taxonomy" id="1074"/>
    <lineage>
        <taxon>Bacteria</taxon>
        <taxon>Pseudomonadati</taxon>
        <taxon>Pseudomonadota</taxon>
        <taxon>Alphaproteobacteria</taxon>
        <taxon>Hyphomicrobiales</taxon>
        <taxon>Rhodoblastaceae</taxon>
        <taxon>Rhodoblastus</taxon>
    </lineage>
</organism>
<dbReference type="AlphaFoldDB" id="A0A212QXB1"/>
<evidence type="ECO:0008006" key="3">
    <source>
        <dbReference type="Google" id="ProtNLM"/>
    </source>
</evidence>
<dbReference type="RefSeq" id="WP_088519579.1">
    <property type="nucleotide sequence ID" value="NZ_FYDG01000002.1"/>
</dbReference>
<dbReference type="EMBL" id="FYDG01000002">
    <property type="protein sequence ID" value="SNB64388.1"/>
    <property type="molecule type" value="Genomic_DNA"/>
</dbReference>
<dbReference type="Proteomes" id="UP000198418">
    <property type="component" value="Unassembled WGS sequence"/>
</dbReference>
<proteinExistence type="predicted"/>
<sequence>MYNFITRVDLHQSGPEDYIELNRQMAEKGFSPTLAFEPCADPDPAEYRLSSALTRSQVLDLAAQAAASVKPHYMVRVANPHGVALLVRLPPSS</sequence>
<gene>
    <name evidence="1" type="ORF">SAMN06265338_10231</name>
</gene>
<protein>
    <recommendedName>
        <fullName evidence="3">DUF2622 domain-containing protein</fullName>
    </recommendedName>
</protein>
<evidence type="ECO:0000313" key="2">
    <source>
        <dbReference type="Proteomes" id="UP000198418"/>
    </source>
</evidence>
<name>A0A212QXB1_RHOAC</name>
<keyword evidence="2" id="KW-1185">Reference proteome</keyword>
<evidence type="ECO:0000313" key="1">
    <source>
        <dbReference type="EMBL" id="SNB64388.1"/>
    </source>
</evidence>
<reference evidence="2" key="1">
    <citation type="submission" date="2017-06" db="EMBL/GenBank/DDBJ databases">
        <authorList>
            <person name="Varghese N."/>
            <person name="Submissions S."/>
        </authorList>
    </citation>
    <scope>NUCLEOTIDE SEQUENCE [LARGE SCALE GENOMIC DNA]</scope>
    <source>
        <strain evidence="2">DSM 137</strain>
    </source>
</reference>